<feature type="signal peptide" evidence="1">
    <location>
        <begin position="1"/>
        <end position="24"/>
    </location>
</feature>
<protein>
    <recommendedName>
        <fullName evidence="4">Secreted protein</fullName>
    </recommendedName>
</protein>
<keyword evidence="1" id="KW-0732">Signal</keyword>
<proteinExistence type="predicted"/>
<evidence type="ECO:0000313" key="2">
    <source>
        <dbReference type="EMBL" id="KAK8548841.1"/>
    </source>
</evidence>
<feature type="chain" id="PRO_5045594565" description="Secreted protein" evidence="1">
    <location>
        <begin position="25"/>
        <end position="73"/>
    </location>
</feature>
<accession>A0ABR2DZ60</accession>
<sequence>MLGRQAVLSFHFCLLLCEFPQVQFQFPVQPQMMNQSHHSPVDGVGGSLSGDEPIRGGADAAHKFWSSLSRLFR</sequence>
<dbReference type="Proteomes" id="UP001472677">
    <property type="component" value="Unassembled WGS sequence"/>
</dbReference>
<name>A0ABR2DZ60_9ROSI</name>
<keyword evidence="3" id="KW-1185">Reference proteome</keyword>
<gene>
    <name evidence="2" type="ORF">V6N12_061745</name>
</gene>
<organism evidence="2 3">
    <name type="scientific">Hibiscus sabdariffa</name>
    <name type="common">roselle</name>
    <dbReference type="NCBI Taxonomy" id="183260"/>
    <lineage>
        <taxon>Eukaryota</taxon>
        <taxon>Viridiplantae</taxon>
        <taxon>Streptophyta</taxon>
        <taxon>Embryophyta</taxon>
        <taxon>Tracheophyta</taxon>
        <taxon>Spermatophyta</taxon>
        <taxon>Magnoliopsida</taxon>
        <taxon>eudicotyledons</taxon>
        <taxon>Gunneridae</taxon>
        <taxon>Pentapetalae</taxon>
        <taxon>rosids</taxon>
        <taxon>malvids</taxon>
        <taxon>Malvales</taxon>
        <taxon>Malvaceae</taxon>
        <taxon>Malvoideae</taxon>
        <taxon>Hibiscus</taxon>
    </lineage>
</organism>
<dbReference type="EMBL" id="JBBPBM010000021">
    <property type="protein sequence ID" value="KAK8548841.1"/>
    <property type="molecule type" value="Genomic_DNA"/>
</dbReference>
<evidence type="ECO:0000256" key="1">
    <source>
        <dbReference type="SAM" id="SignalP"/>
    </source>
</evidence>
<comment type="caution">
    <text evidence="2">The sequence shown here is derived from an EMBL/GenBank/DDBJ whole genome shotgun (WGS) entry which is preliminary data.</text>
</comment>
<reference evidence="2 3" key="1">
    <citation type="journal article" date="2024" name="G3 (Bethesda)">
        <title>Genome assembly of Hibiscus sabdariffa L. provides insights into metabolisms of medicinal natural products.</title>
        <authorList>
            <person name="Kim T."/>
        </authorList>
    </citation>
    <scope>NUCLEOTIDE SEQUENCE [LARGE SCALE GENOMIC DNA]</scope>
    <source>
        <strain evidence="2">TK-2024</strain>
        <tissue evidence="2">Old leaves</tissue>
    </source>
</reference>
<evidence type="ECO:0000313" key="3">
    <source>
        <dbReference type="Proteomes" id="UP001472677"/>
    </source>
</evidence>
<evidence type="ECO:0008006" key="4">
    <source>
        <dbReference type="Google" id="ProtNLM"/>
    </source>
</evidence>